<comment type="caution">
    <text evidence="2">The sequence shown here is derived from an EMBL/GenBank/DDBJ whole genome shotgun (WGS) entry which is preliminary data.</text>
</comment>
<accession>A0A5N5FXH4</accession>
<proteinExistence type="predicted"/>
<feature type="region of interest" description="Disordered" evidence="1">
    <location>
        <begin position="78"/>
        <end position="106"/>
    </location>
</feature>
<name>A0A5N5FXH4_9ROSA</name>
<dbReference type="EMBL" id="SMOL01000553">
    <property type="protein sequence ID" value="KAB2607835.1"/>
    <property type="molecule type" value="Genomic_DNA"/>
</dbReference>
<reference evidence="2 3" key="1">
    <citation type="submission" date="2019-09" db="EMBL/GenBank/DDBJ databases">
        <authorList>
            <person name="Ou C."/>
        </authorList>
    </citation>
    <scope>NUCLEOTIDE SEQUENCE [LARGE SCALE GENOMIC DNA]</scope>
    <source>
        <strain evidence="2">S2</strain>
        <tissue evidence="2">Leaf</tissue>
    </source>
</reference>
<dbReference type="Proteomes" id="UP000327157">
    <property type="component" value="Chromosome 14"/>
</dbReference>
<gene>
    <name evidence="2" type="ORF">D8674_011003</name>
</gene>
<keyword evidence="3" id="KW-1185">Reference proteome</keyword>
<evidence type="ECO:0000313" key="2">
    <source>
        <dbReference type="EMBL" id="KAB2607835.1"/>
    </source>
</evidence>
<evidence type="ECO:0000256" key="1">
    <source>
        <dbReference type="SAM" id="MobiDB-lite"/>
    </source>
</evidence>
<dbReference type="AlphaFoldDB" id="A0A5N5FXH4"/>
<organism evidence="2 3">
    <name type="scientific">Pyrus ussuriensis x Pyrus communis</name>
    <dbReference type="NCBI Taxonomy" id="2448454"/>
    <lineage>
        <taxon>Eukaryota</taxon>
        <taxon>Viridiplantae</taxon>
        <taxon>Streptophyta</taxon>
        <taxon>Embryophyta</taxon>
        <taxon>Tracheophyta</taxon>
        <taxon>Spermatophyta</taxon>
        <taxon>Magnoliopsida</taxon>
        <taxon>eudicotyledons</taxon>
        <taxon>Gunneridae</taxon>
        <taxon>Pentapetalae</taxon>
        <taxon>rosids</taxon>
        <taxon>fabids</taxon>
        <taxon>Rosales</taxon>
        <taxon>Rosaceae</taxon>
        <taxon>Amygdaloideae</taxon>
        <taxon>Maleae</taxon>
        <taxon>Pyrus</taxon>
    </lineage>
</organism>
<protein>
    <submittedName>
        <fullName evidence="2">Uncharacterized protein</fullName>
    </submittedName>
</protein>
<reference evidence="3" key="2">
    <citation type="submission" date="2019-10" db="EMBL/GenBank/DDBJ databases">
        <title>A de novo genome assembly of a pear dwarfing rootstock.</title>
        <authorList>
            <person name="Wang F."/>
            <person name="Wang J."/>
            <person name="Li S."/>
            <person name="Zhang Y."/>
            <person name="Fang M."/>
            <person name="Ma L."/>
            <person name="Zhao Y."/>
            <person name="Jiang S."/>
        </authorList>
    </citation>
    <scope>NUCLEOTIDE SEQUENCE [LARGE SCALE GENOMIC DNA]</scope>
</reference>
<sequence length="106" mass="12404">MAYTWGIGSMADRTTMRLRDGQEEQIQRAIQARTEAWLWGLQSERFVCKVVVQWAEPRRHSADFLQWQLVCWVVENDRGDENEEGRENEKDEGGENEGGKRPEGDY</sequence>
<evidence type="ECO:0000313" key="3">
    <source>
        <dbReference type="Proteomes" id="UP000327157"/>
    </source>
</evidence>
<reference evidence="2 3" key="3">
    <citation type="submission" date="2019-11" db="EMBL/GenBank/DDBJ databases">
        <title>A de novo genome assembly of a pear dwarfing rootstock.</title>
        <authorList>
            <person name="Wang F."/>
            <person name="Wang J."/>
            <person name="Li S."/>
            <person name="Zhang Y."/>
            <person name="Fang M."/>
            <person name="Ma L."/>
            <person name="Zhao Y."/>
            <person name="Jiang S."/>
        </authorList>
    </citation>
    <scope>NUCLEOTIDE SEQUENCE [LARGE SCALE GENOMIC DNA]</scope>
    <source>
        <strain evidence="2">S2</strain>
        <tissue evidence="2">Leaf</tissue>
    </source>
</reference>